<gene>
    <name evidence="3" type="ORF">EubceDRAFT1_0874</name>
</gene>
<feature type="transmembrane region" description="Helical" evidence="2">
    <location>
        <begin position="99"/>
        <end position="120"/>
    </location>
</feature>
<reference evidence="3 4" key="2">
    <citation type="submission" date="2012-02" db="EMBL/GenBank/DDBJ databases">
        <title>Improved High-Quality Draft sequence of Eubacterium cellulosolvens 6.</title>
        <authorList>
            <consortium name="US DOE Joint Genome Institute"/>
            <person name="Lucas S."/>
            <person name="Han J."/>
            <person name="Lapidus A."/>
            <person name="Cheng J.-F."/>
            <person name="Goodwin L."/>
            <person name="Pitluck S."/>
            <person name="Peters L."/>
            <person name="Mikhailova N."/>
            <person name="Gu W."/>
            <person name="Detter J.C."/>
            <person name="Han C."/>
            <person name="Tapia R."/>
            <person name="Land M."/>
            <person name="Hauser L."/>
            <person name="Kyrpides N."/>
            <person name="Ivanova N."/>
            <person name="Pagani I."/>
            <person name="Johnson E."/>
            <person name="Mukhopadhyay B."/>
            <person name="Anderson I."/>
            <person name="Woyke T."/>
        </authorList>
    </citation>
    <scope>NUCLEOTIDE SEQUENCE [LARGE SCALE GENOMIC DNA]</scope>
    <source>
        <strain evidence="3 4">6</strain>
    </source>
</reference>
<evidence type="ECO:0000256" key="2">
    <source>
        <dbReference type="SAM" id="Phobius"/>
    </source>
</evidence>
<keyword evidence="2" id="KW-0812">Transmembrane</keyword>
<dbReference type="eggNOG" id="ENOG502Z7PD">
    <property type="taxonomic scope" value="Bacteria"/>
</dbReference>
<dbReference type="HOGENOM" id="CLU_015927_0_0_9"/>
<sequence>MKQNIPKKKSRLGGALISLLITVGIGAVIYYFTLPALNFHSEGFWTFMVITTAIFVMLYYIFTAGTQSLNSLLEVEKNAKGVSVKRPSKRKKAGKTGGGSGLLILIPIFFFAFPIVIGFVSGSRFFHARAYSNILTVKDGGVENIPSSDGADSIALMDTASAEKLGDRKIGSLTSVVSQYDVSTYTQIDYKGKPVKTSPLRYAGFFKWSKNRTKGIPGYVIVDPVSMSADYKSLDTGMKYVPSAYFNENLRRHLRFSYPTKMFTNIHFEIDEEGKPWYIAPTYEPTVGLFGGEQIKGAVICDPVSGETTWYPVGKIPQWADVIFSGDLICEQYNNHAQLHEGFWNSVFGQTGCRKVTEYDGEDDDYLADYGYVAKDGDIWIYTGVTSLNNDSSNIGFIMSNERTEETIFITCAGADEFSAMAAAQGEVQEKRYAASFPSLILVDGNPTYIMVMKDASGLVKMYAAVNVEQYNMVATAAKQKDCIDKYRALVGGEISQEEATGEGAVADPEKDVTGSASGEAAAPDLSKAEVKIITVKKMQTIDRQGNTWLYIVDENQHIYAAKYEDVLDMLLVEEGDEIAIRTDGTYFILSH</sequence>
<name>I5ASD0_EUBC6</name>
<evidence type="ECO:0000313" key="3">
    <source>
        <dbReference type="EMBL" id="EIM56703.1"/>
    </source>
</evidence>
<dbReference type="OrthoDB" id="3169575at2"/>
<evidence type="ECO:0000256" key="1">
    <source>
        <dbReference type="SAM" id="MobiDB-lite"/>
    </source>
</evidence>
<feature type="transmembrane region" description="Helical" evidence="2">
    <location>
        <begin position="44"/>
        <end position="62"/>
    </location>
</feature>
<keyword evidence="2" id="KW-1133">Transmembrane helix</keyword>
<reference evidence="3 4" key="1">
    <citation type="submission" date="2010-08" db="EMBL/GenBank/DDBJ databases">
        <authorList>
            <consortium name="US DOE Joint Genome Institute (JGI-PGF)"/>
            <person name="Lucas S."/>
            <person name="Copeland A."/>
            <person name="Lapidus A."/>
            <person name="Cheng J.-F."/>
            <person name="Bruce D."/>
            <person name="Goodwin L."/>
            <person name="Pitluck S."/>
            <person name="Land M.L."/>
            <person name="Hauser L."/>
            <person name="Chang Y.-J."/>
            <person name="Anderson I.J."/>
            <person name="Johnson E."/>
            <person name="Mulhopadhyay B."/>
            <person name="Kyrpides N."/>
            <person name="Woyke T.J."/>
        </authorList>
    </citation>
    <scope>NUCLEOTIDE SEQUENCE [LARGE SCALE GENOMIC DNA]</scope>
    <source>
        <strain evidence="3 4">6</strain>
    </source>
</reference>
<evidence type="ECO:0000313" key="4">
    <source>
        <dbReference type="Proteomes" id="UP000005753"/>
    </source>
</evidence>
<feature type="region of interest" description="Disordered" evidence="1">
    <location>
        <begin position="499"/>
        <end position="520"/>
    </location>
</feature>
<organism evidence="3 4">
    <name type="scientific">Eubacterium cellulosolvens (strain ATCC 43171 / JCM 9499 / 6)</name>
    <name type="common">Cillobacterium cellulosolvens</name>
    <dbReference type="NCBI Taxonomy" id="633697"/>
    <lineage>
        <taxon>Bacteria</taxon>
        <taxon>Bacillati</taxon>
        <taxon>Bacillota</taxon>
        <taxon>Clostridia</taxon>
        <taxon>Eubacteriales</taxon>
        <taxon>Eubacteriaceae</taxon>
        <taxon>Eubacterium</taxon>
    </lineage>
</organism>
<feature type="transmembrane region" description="Helical" evidence="2">
    <location>
        <begin position="12"/>
        <end position="32"/>
    </location>
</feature>
<protein>
    <recommendedName>
        <fullName evidence="5">CvpA family protein</fullName>
    </recommendedName>
</protein>
<dbReference type="Proteomes" id="UP000005753">
    <property type="component" value="Chromosome"/>
</dbReference>
<proteinExistence type="predicted"/>
<keyword evidence="4" id="KW-1185">Reference proteome</keyword>
<evidence type="ECO:0008006" key="5">
    <source>
        <dbReference type="Google" id="ProtNLM"/>
    </source>
</evidence>
<dbReference type="EMBL" id="CM001487">
    <property type="protein sequence ID" value="EIM56703.1"/>
    <property type="molecule type" value="Genomic_DNA"/>
</dbReference>
<keyword evidence="2" id="KW-0472">Membrane</keyword>
<dbReference type="AlphaFoldDB" id="I5ASD0"/>
<accession>I5ASD0</accession>